<sequence length="398" mass="43244">MKPIYLDHAATTPLDPRVLEAMRPFFSETFANPSSFHTPGLRAKEAVAAARQSIAKHLNGREDEIIFTSGGTESDNLAVVGVVRALKTKGKHVVTSSIEHHAVLEPLLHLKKTGEIDLTILPVDKYGLVSVADLVVALRPDTVLVSIMYANNEIGTIEPIADIGRAILKWRKDNVTHFPYFHTDACQAAGVLDMDVEKLHVDLLTLNASKMYGPKGIGVLFVRRAVKIETLIRGGGQEKNIRSGTENVPGIVGLATALDLSQAEKDVENARLTRLRDRLIAGLLAIPKTRLNGHPTERLPNNVNISFIDIEGEAAVLYLDAEGIYTSTGSACASTSLDPSHVILATGLSYEAAHGSLRFTLGRSTTPEDVERVIAVMPGVVEKLRHMSPVNLDMKYFN</sequence>
<dbReference type="GO" id="GO:0051536">
    <property type="term" value="F:iron-sulfur cluster binding"/>
    <property type="evidence" value="ECO:0007669"/>
    <property type="project" value="UniProtKB-KW"/>
</dbReference>
<dbReference type="GO" id="GO:0031071">
    <property type="term" value="F:cysteine desulfurase activity"/>
    <property type="evidence" value="ECO:0007669"/>
    <property type="project" value="UniProtKB-EC"/>
</dbReference>
<dbReference type="Gene3D" id="3.40.640.10">
    <property type="entry name" value="Type I PLP-dependent aspartate aminotransferase-like (Major domain)"/>
    <property type="match status" value="1"/>
</dbReference>
<evidence type="ECO:0000313" key="11">
    <source>
        <dbReference type="Proteomes" id="UP000176603"/>
    </source>
</evidence>
<comment type="caution">
    <text evidence="10">The sequence shown here is derived from an EMBL/GenBank/DDBJ whole genome shotgun (WGS) entry which is preliminary data.</text>
</comment>
<comment type="similarity">
    <text evidence="2">Belongs to the class-V pyridoxal-phosphate-dependent aminotransferase family. NifS/IscS subfamily.</text>
</comment>
<dbReference type="InterPro" id="IPR000192">
    <property type="entry name" value="Aminotrans_V_dom"/>
</dbReference>
<name>A0A1F7UJ36_9BACT</name>
<dbReference type="InterPro" id="IPR015421">
    <property type="entry name" value="PyrdxlP-dep_Trfase_major"/>
</dbReference>
<evidence type="ECO:0000259" key="9">
    <source>
        <dbReference type="Pfam" id="PF00266"/>
    </source>
</evidence>
<evidence type="ECO:0000256" key="5">
    <source>
        <dbReference type="ARBA" id="ARBA00022898"/>
    </source>
</evidence>
<keyword evidence="5" id="KW-0663">Pyridoxal phosphate</keyword>
<dbReference type="STRING" id="1802399.A3E39_03815"/>
<protein>
    <submittedName>
        <fullName evidence="10">Cysteine desulfurase NifS</fullName>
    </submittedName>
</protein>
<dbReference type="PANTHER" id="PTHR11601">
    <property type="entry name" value="CYSTEINE DESULFURYLASE FAMILY MEMBER"/>
    <property type="match status" value="1"/>
</dbReference>
<reference evidence="10 11" key="1">
    <citation type="journal article" date="2016" name="Nat. Commun.">
        <title>Thousands of microbial genomes shed light on interconnected biogeochemical processes in an aquifer system.</title>
        <authorList>
            <person name="Anantharaman K."/>
            <person name="Brown C.T."/>
            <person name="Hug L.A."/>
            <person name="Sharon I."/>
            <person name="Castelle C.J."/>
            <person name="Probst A.J."/>
            <person name="Thomas B.C."/>
            <person name="Singh A."/>
            <person name="Wilkins M.J."/>
            <person name="Karaoz U."/>
            <person name="Brodie E.L."/>
            <person name="Williams K.H."/>
            <person name="Hubbard S.S."/>
            <person name="Banfield J.F."/>
        </authorList>
    </citation>
    <scope>NUCLEOTIDE SEQUENCE [LARGE SCALE GENOMIC DNA]</scope>
</reference>
<comment type="cofactor">
    <cofactor evidence="1">
        <name>pyridoxal 5'-phosphate</name>
        <dbReference type="ChEBI" id="CHEBI:597326"/>
    </cofactor>
</comment>
<comment type="catalytic activity">
    <reaction evidence="8">
        <text>(sulfur carrier)-H + L-cysteine = (sulfur carrier)-SH + L-alanine</text>
        <dbReference type="Rhea" id="RHEA:43892"/>
        <dbReference type="Rhea" id="RHEA-COMP:14737"/>
        <dbReference type="Rhea" id="RHEA-COMP:14739"/>
        <dbReference type="ChEBI" id="CHEBI:29917"/>
        <dbReference type="ChEBI" id="CHEBI:35235"/>
        <dbReference type="ChEBI" id="CHEBI:57972"/>
        <dbReference type="ChEBI" id="CHEBI:64428"/>
        <dbReference type="EC" id="2.8.1.7"/>
    </reaction>
</comment>
<evidence type="ECO:0000313" key="10">
    <source>
        <dbReference type="EMBL" id="OGL78265.1"/>
    </source>
</evidence>
<accession>A0A1F7UJ36</accession>
<evidence type="ECO:0000256" key="4">
    <source>
        <dbReference type="ARBA" id="ARBA00022723"/>
    </source>
</evidence>
<organism evidence="10 11">
    <name type="scientific">Candidatus Uhrbacteria bacterium RIFCSPHIGHO2_12_FULL_60_25</name>
    <dbReference type="NCBI Taxonomy" id="1802399"/>
    <lineage>
        <taxon>Bacteria</taxon>
        <taxon>Candidatus Uhriibacteriota</taxon>
    </lineage>
</organism>
<dbReference type="AlphaFoldDB" id="A0A1F7UJ36"/>
<keyword evidence="7" id="KW-0411">Iron-sulfur</keyword>
<dbReference type="Gene3D" id="3.90.1150.10">
    <property type="entry name" value="Aspartate Aminotransferase, domain 1"/>
    <property type="match status" value="1"/>
</dbReference>
<dbReference type="PANTHER" id="PTHR11601:SF34">
    <property type="entry name" value="CYSTEINE DESULFURASE"/>
    <property type="match status" value="1"/>
</dbReference>
<evidence type="ECO:0000256" key="7">
    <source>
        <dbReference type="ARBA" id="ARBA00023014"/>
    </source>
</evidence>
<dbReference type="Gene3D" id="1.10.260.50">
    <property type="match status" value="1"/>
</dbReference>
<dbReference type="PIRSF" id="PIRSF005572">
    <property type="entry name" value="NifS"/>
    <property type="match status" value="1"/>
</dbReference>
<dbReference type="GO" id="GO:0046872">
    <property type="term" value="F:metal ion binding"/>
    <property type="evidence" value="ECO:0007669"/>
    <property type="project" value="UniProtKB-KW"/>
</dbReference>
<evidence type="ECO:0000256" key="6">
    <source>
        <dbReference type="ARBA" id="ARBA00023004"/>
    </source>
</evidence>
<dbReference type="SUPFAM" id="SSF53383">
    <property type="entry name" value="PLP-dependent transferases"/>
    <property type="match status" value="1"/>
</dbReference>
<dbReference type="InterPro" id="IPR016454">
    <property type="entry name" value="Cysteine_dSase"/>
</dbReference>
<keyword evidence="6" id="KW-0408">Iron</keyword>
<gene>
    <name evidence="10" type="ORF">A3E39_03815</name>
</gene>
<dbReference type="InterPro" id="IPR015424">
    <property type="entry name" value="PyrdxlP-dep_Trfase"/>
</dbReference>
<evidence type="ECO:0000256" key="8">
    <source>
        <dbReference type="ARBA" id="ARBA00050776"/>
    </source>
</evidence>
<keyword evidence="4" id="KW-0479">Metal-binding</keyword>
<dbReference type="InterPro" id="IPR015422">
    <property type="entry name" value="PyrdxlP-dep_Trfase_small"/>
</dbReference>
<keyword evidence="3" id="KW-0808">Transferase</keyword>
<dbReference type="Proteomes" id="UP000176603">
    <property type="component" value="Unassembled WGS sequence"/>
</dbReference>
<feature type="domain" description="Aminotransferase class V" evidence="9">
    <location>
        <begin position="4"/>
        <end position="373"/>
    </location>
</feature>
<dbReference type="Pfam" id="PF00266">
    <property type="entry name" value="Aminotran_5"/>
    <property type="match status" value="1"/>
</dbReference>
<dbReference type="EMBL" id="MGEH01000035">
    <property type="protein sequence ID" value="OGL78265.1"/>
    <property type="molecule type" value="Genomic_DNA"/>
</dbReference>
<proteinExistence type="inferred from homology"/>
<evidence type="ECO:0000256" key="3">
    <source>
        <dbReference type="ARBA" id="ARBA00022679"/>
    </source>
</evidence>
<evidence type="ECO:0000256" key="2">
    <source>
        <dbReference type="ARBA" id="ARBA00006490"/>
    </source>
</evidence>
<evidence type="ECO:0000256" key="1">
    <source>
        <dbReference type="ARBA" id="ARBA00001933"/>
    </source>
</evidence>